<dbReference type="AlphaFoldDB" id="A0A2V3IDN6"/>
<dbReference type="EMBL" id="NBIV01000349">
    <property type="protein sequence ID" value="PXF40184.1"/>
    <property type="molecule type" value="Genomic_DNA"/>
</dbReference>
<sequence>MKNEKTSAKSDEKERRWDAGIAQNESDTTIHVTLSQDHELHGVFASFWSNLAEKVKVKIDNGSPEGRQMAKVEKDHLARILIVEAR</sequence>
<dbReference type="Proteomes" id="UP000247409">
    <property type="component" value="Unassembled WGS sequence"/>
</dbReference>
<evidence type="ECO:0000256" key="1">
    <source>
        <dbReference type="SAM" id="MobiDB-lite"/>
    </source>
</evidence>
<name>A0A2V3IDN6_9FLOR</name>
<proteinExistence type="predicted"/>
<feature type="compositionally biased region" description="Basic and acidic residues" evidence="1">
    <location>
        <begin position="1"/>
        <end position="18"/>
    </location>
</feature>
<keyword evidence="3" id="KW-1185">Reference proteome</keyword>
<feature type="region of interest" description="Disordered" evidence="1">
    <location>
        <begin position="1"/>
        <end position="22"/>
    </location>
</feature>
<organism evidence="2 3">
    <name type="scientific">Gracilariopsis chorda</name>
    <dbReference type="NCBI Taxonomy" id="448386"/>
    <lineage>
        <taxon>Eukaryota</taxon>
        <taxon>Rhodophyta</taxon>
        <taxon>Florideophyceae</taxon>
        <taxon>Rhodymeniophycidae</taxon>
        <taxon>Gracilariales</taxon>
        <taxon>Gracilariaceae</taxon>
        <taxon>Gracilariopsis</taxon>
    </lineage>
</organism>
<evidence type="ECO:0000313" key="2">
    <source>
        <dbReference type="EMBL" id="PXF40184.1"/>
    </source>
</evidence>
<comment type="caution">
    <text evidence="2">The sequence shown here is derived from an EMBL/GenBank/DDBJ whole genome shotgun (WGS) entry which is preliminary data.</text>
</comment>
<protein>
    <submittedName>
        <fullName evidence="2">Uncharacterized protein</fullName>
    </submittedName>
</protein>
<evidence type="ECO:0000313" key="3">
    <source>
        <dbReference type="Proteomes" id="UP000247409"/>
    </source>
</evidence>
<accession>A0A2V3IDN6</accession>
<gene>
    <name evidence="2" type="ORF">BWQ96_10107</name>
</gene>
<reference evidence="2 3" key="1">
    <citation type="journal article" date="2018" name="Mol. Biol. Evol.">
        <title>Analysis of the draft genome of the red seaweed Gracilariopsis chorda provides insights into genome size evolution in Rhodophyta.</title>
        <authorList>
            <person name="Lee J."/>
            <person name="Yang E.C."/>
            <person name="Graf L."/>
            <person name="Yang J.H."/>
            <person name="Qiu H."/>
            <person name="Zel Zion U."/>
            <person name="Chan C.X."/>
            <person name="Stephens T.G."/>
            <person name="Weber A.P.M."/>
            <person name="Boo G.H."/>
            <person name="Boo S.M."/>
            <person name="Kim K.M."/>
            <person name="Shin Y."/>
            <person name="Jung M."/>
            <person name="Lee S.J."/>
            <person name="Yim H.S."/>
            <person name="Lee J.H."/>
            <person name="Bhattacharya D."/>
            <person name="Yoon H.S."/>
        </authorList>
    </citation>
    <scope>NUCLEOTIDE SEQUENCE [LARGE SCALE GENOMIC DNA]</scope>
    <source>
        <strain evidence="2 3">SKKU-2015</strain>
        <tissue evidence="2">Whole body</tissue>
    </source>
</reference>